<dbReference type="Pfam" id="PF13630">
    <property type="entry name" value="SdpI"/>
    <property type="match status" value="1"/>
</dbReference>
<keyword evidence="1" id="KW-0812">Transmembrane</keyword>
<keyword evidence="1" id="KW-0472">Membrane</keyword>
<evidence type="ECO:0000259" key="2">
    <source>
        <dbReference type="Pfam" id="PF07853"/>
    </source>
</evidence>
<dbReference type="PANTHER" id="PTHR37810">
    <property type="entry name" value="IMMUNITY PROTEIN SDPI"/>
    <property type="match status" value="1"/>
</dbReference>
<gene>
    <name evidence="3" type="ORF">Ana3638_21290</name>
</gene>
<feature type="transmembrane region" description="Helical" evidence="1">
    <location>
        <begin position="52"/>
        <end position="73"/>
    </location>
</feature>
<evidence type="ECO:0000313" key="3">
    <source>
        <dbReference type="EMBL" id="QHQ63004.1"/>
    </source>
</evidence>
<keyword evidence="4" id="KW-1185">Reference proteome</keyword>
<name>A0A6P1TPU3_9FIRM</name>
<dbReference type="GO" id="GO:0009636">
    <property type="term" value="P:response to toxic substance"/>
    <property type="evidence" value="ECO:0007669"/>
    <property type="project" value="TreeGrafter"/>
</dbReference>
<feature type="transmembrane region" description="Helical" evidence="1">
    <location>
        <begin position="117"/>
        <end position="135"/>
    </location>
</feature>
<dbReference type="Pfam" id="PF07853">
    <property type="entry name" value="DUF1648"/>
    <property type="match status" value="1"/>
</dbReference>
<dbReference type="PIRSF" id="PIRSF038959">
    <property type="entry name" value="SdpI"/>
    <property type="match status" value="1"/>
</dbReference>
<dbReference type="PANTHER" id="PTHR37810:SF5">
    <property type="entry name" value="IMMUNITY PROTEIN SDPI"/>
    <property type="match status" value="1"/>
</dbReference>
<dbReference type="AlphaFoldDB" id="A0A6P1TPU3"/>
<accession>A0A6P1TPU3</accession>
<feature type="domain" description="DUF1648" evidence="2">
    <location>
        <begin position="14"/>
        <end position="62"/>
    </location>
</feature>
<protein>
    <submittedName>
        <fullName evidence="3">DUF1648 domain-containing protein</fullName>
    </submittedName>
</protein>
<dbReference type="EMBL" id="CP048000">
    <property type="protein sequence ID" value="QHQ63004.1"/>
    <property type="molecule type" value="Genomic_DNA"/>
</dbReference>
<dbReference type="InterPro" id="IPR026272">
    <property type="entry name" value="SdpI"/>
</dbReference>
<feature type="transmembrane region" description="Helical" evidence="1">
    <location>
        <begin position="187"/>
        <end position="209"/>
    </location>
</feature>
<organism evidence="3 4">
    <name type="scientific">Anaerocolumna sedimenticola</name>
    <dbReference type="NCBI Taxonomy" id="2696063"/>
    <lineage>
        <taxon>Bacteria</taxon>
        <taxon>Bacillati</taxon>
        <taxon>Bacillota</taxon>
        <taxon>Clostridia</taxon>
        <taxon>Lachnospirales</taxon>
        <taxon>Lachnospiraceae</taxon>
        <taxon>Anaerocolumna</taxon>
    </lineage>
</organism>
<dbReference type="Proteomes" id="UP000464314">
    <property type="component" value="Chromosome"/>
</dbReference>
<dbReference type="InterPro" id="IPR025962">
    <property type="entry name" value="SdpI/YhfL"/>
</dbReference>
<proteinExistence type="predicted"/>
<sequence length="224" mass="25193">MKSKIGRSLWIGSLICLLPIAFGLICYNKLPDSMVIHLDYRGKPNGNAPKEFIIFVFPILMMLLNIIINISVAKAAVKGNAAKPLIGIGKWIVPIATVMIQPLIILRSINSQSPVNLIISIMVGLIFILSGNYFPKNRVNPIVGMKFPWLFNDEEGWRKTHKLSSYLWIIAGFILMIAPFIEIPFIIIFIVLISLIGVIPIVYSLCFYIRRKSNHINNSESSLK</sequence>
<dbReference type="InterPro" id="IPR012867">
    <property type="entry name" value="DUF1648"/>
</dbReference>
<evidence type="ECO:0000313" key="4">
    <source>
        <dbReference type="Proteomes" id="UP000464314"/>
    </source>
</evidence>
<evidence type="ECO:0000256" key="1">
    <source>
        <dbReference type="SAM" id="Phobius"/>
    </source>
</evidence>
<dbReference type="KEGG" id="anr:Ana3638_21290"/>
<reference evidence="3 4" key="1">
    <citation type="submission" date="2020-01" db="EMBL/GenBank/DDBJ databases">
        <title>Genome analysis of Anaerocolumna sp. CBA3638.</title>
        <authorList>
            <person name="Kim J."/>
            <person name="Roh S.W."/>
        </authorList>
    </citation>
    <scope>NUCLEOTIDE SEQUENCE [LARGE SCALE GENOMIC DNA]</scope>
    <source>
        <strain evidence="3 4">CBA3638</strain>
    </source>
</reference>
<feature type="transmembrane region" description="Helical" evidence="1">
    <location>
        <begin position="163"/>
        <end position="181"/>
    </location>
</feature>
<keyword evidence="1" id="KW-1133">Transmembrane helix</keyword>
<dbReference type="RefSeq" id="WP_161839826.1">
    <property type="nucleotide sequence ID" value="NZ_CP048000.1"/>
</dbReference>
<feature type="transmembrane region" description="Helical" evidence="1">
    <location>
        <begin position="85"/>
        <end position="105"/>
    </location>
</feature>